<dbReference type="SMART" id="SM00320">
    <property type="entry name" value="WD40"/>
    <property type="match status" value="5"/>
</dbReference>
<evidence type="ECO:0000313" key="4">
    <source>
        <dbReference type="Proteomes" id="UP000315700"/>
    </source>
</evidence>
<gene>
    <name evidence="3" type="ORF">Pan44_13820</name>
</gene>
<accession>A0A517SB66</accession>
<protein>
    <submittedName>
        <fullName evidence="3">WD domain, G-beta repeat</fullName>
    </submittedName>
</protein>
<keyword evidence="4" id="KW-1185">Reference proteome</keyword>
<organism evidence="3 4">
    <name type="scientific">Caulifigura coniformis</name>
    <dbReference type="NCBI Taxonomy" id="2527983"/>
    <lineage>
        <taxon>Bacteria</taxon>
        <taxon>Pseudomonadati</taxon>
        <taxon>Planctomycetota</taxon>
        <taxon>Planctomycetia</taxon>
        <taxon>Planctomycetales</taxon>
        <taxon>Planctomycetaceae</taxon>
        <taxon>Caulifigura</taxon>
    </lineage>
</organism>
<dbReference type="SUPFAM" id="SSF50978">
    <property type="entry name" value="WD40 repeat-like"/>
    <property type="match status" value="1"/>
</dbReference>
<evidence type="ECO:0000256" key="2">
    <source>
        <dbReference type="SAM" id="MobiDB-lite"/>
    </source>
</evidence>
<evidence type="ECO:0000313" key="3">
    <source>
        <dbReference type="EMBL" id="QDT53365.1"/>
    </source>
</evidence>
<reference evidence="3 4" key="1">
    <citation type="submission" date="2019-02" db="EMBL/GenBank/DDBJ databases">
        <title>Deep-cultivation of Planctomycetes and their phenomic and genomic characterization uncovers novel biology.</title>
        <authorList>
            <person name="Wiegand S."/>
            <person name="Jogler M."/>
            <person name="Boedeker C."/>
            <person name="Pinto D."/>
            <person name="Vollmers J."/>
            <person name="Rivas-Marin E."/>
            <person name="Kohn T."/>
            <person name="Peeters S.H."/>
            <person name="Heuer A."/>
            <person name="Rast P."/>
            <person name="Oberbeckmann S."/>
            <person name="Bunk B."/>
            <person name="Jeske O."/>
            <person name="Meyerdierks A."/>
            <person name="Storesund J.E."/>
            <person name="Kallscheuer N."/>
            <person name="Luecker S."/>
            <person name="Lage O.M."/>
            <person name="Pohl T."/>
            <person name="Merkel B.J."/>
            <person name="Hornburger P."/>
            <person name="Mueller R.-W."/>
            <person name="Bruemmer F."/>
            <person name="Labrenz M."/>
            <person name="Spormann A.M."/>
            <person name="Op den Camp H."/>
            <person name="Overmann J."/>
            <person name="Amann R."/>
            <person name="Jetten M.S.M."/>
            <person name="Mascher T."/>
            <person name="Medema M.H."/>
            <person name="Devos D.P."/>
            <person name="Kaster A.-K."/>
            <person name="Ovreas L."/>
            <person name="Rohde M."/>
            <person name="Galperin M.Y."/>
            <person name="Jogler C."/>
        </authorList>
    </citation>
    <scope>NUCLEOTIDE SEQUENCE [LARGE SCALE GENOMIC DNA]</scope>
    <source>
        <strain evidence="3 4">Pan44</strain>
    </source>
</reference>
<dbReference type="KEGG" id="ccos:Pan44_13820"/>
<evidence type="ECO:0000256" key="1">
    <source>
        <dbReference type="PROSITE-ProRule" id="PRU00221"/>
    </source>
</evidence>
<dbReference type="PANTHER" id="PTHR19879">
    <property type="entry name" value="TRANSCRIPTION INITIATION FACTOR TFIID"/>
    <property type="match status" value="1"/>
</dbReference>
<dbReference type="Pfam" id="PF00400">
    <property type="entry name" value="WD40"/>
    <property type="match status" value="2"/>
</dbReference>
<dbReference type="OrthoDB" id="277950at2"/>
<name>A0A517SB66_9PLAN</name>
<dbReference type="Gene3D" id="2.130.10.10">
    <property type="entry name" value="YVTN repeat-like/Quinoprotein amine dehydrogenase"/>
    <property type="match status" value="2"/>
</dbReference>
<dbReference type="InterPro" id="IPR001680">
    <property type="entry name" value="WD40_rpt"/>
</dbReference>
<dbReference type="InParanoid" id="A0A517SB66"/>
<feature type="region of interest" description="Disordered" evidence="2">
    <location>
        <begin position="72"/>
        <end position="94"/>
    </location>
</feature>
<dbReference type="PROSITE" id="PS50294">
    <property type="entry name" value="WD_REPEATS_REGION"/>
    <property type="match status" value="1"/>
</dbReference>
<feature type="repeat" description="WD" evidence="1">
    <location>
        <begin position="295"/>
        <end position="336"/>
    </location>
</feature>
<dbReference type="EMBL" id="CP036271">
    <property type="protein sequence ID" value="QDT53365.1"/>
    <property type="molecule type" value="Genomic_DNA"/>
</dbReference>
<dbReference type="RefSeq" id="WP_145028527.1">
    <property type="nucleotide sequence ID" value="NZ_CP036271.1"/>
</dbReference>
<dbReference type="AlphaFoldDB" id="A0A517SB66"/>
<proteinExistence type="predicted"/>
<dbReference type="Proteomes" id="UP000315700">
    <property type="component" value="Chromosome"/>
</dbReference>
<keyword evidence="1" id="KW-0853">WD repeat</keyword>
<dbReference type="InterPro" id="IPR015943">
    <property type="entry name" value="WD40/YVTN_repeat-like_dom_sf"/>
</dbReference>
<dbReference type="InterPro" id="IPR036322">
    <property type="entry name" value="WD40_repeat_dom_sf"/>
</dbReference>
<sequence length="478" mass="50263">MVLRMTAAAAVLIGLVLVTIFVPVAQRGDGDIEVEQFADEPIELVLAPPPDEAPEHSDGVRQAARIVLRASGSTTGSGLRLPPRSPGPVPQAGSAVRPRAGVAIAAPAEAGNTIRPRPPVQIPPPAQAGSVAGIRRPVAVPRPAIPQAGSVVRRGGVPLNLNPLVRSAPSRSKDEPWVAQYVAFGPGGLELATGTLGGEILVFDLQSREFRRALKLPAGDLLEMLYTPDGALLTSSTDKRLRLFDTASGEIARTYDAGGTISSMALVPGGEEVIAGSWEGRVFRLSLTKGNVVELGRHPGTVRAVAVSPDGRSVASAGTDPDLRLWKLDRPDSPAVLLRAGRPVTRLAFSHDGRWLASAGSGSVTSLWKLDPIEPPVLERSIVGMQNANGLFFDRRSSRIFVSGRNSFANISRVDIETGGVSTFTETLPPESIRDIALSPDGLTLAALTGNHSVHLFQLDPATSTIVGKSFLQPPSPR</sequence>
<dbReference type="PANTHER" id="PTHR19879:SF9">
    <property type="entry name" value="TRANSCRIPTION INITIATION FACTOR TFIID SUBUNIT 5"/>
    <property type="match status" value="1"/>
</dbReference>
<dbReference type="PROSITE" id="PS50082">
    <property type="entry name" value="WD_REPEATS_2"/>
    <property type="match status" value="1"/>
</dbReference>